<evidence type="ECO:0000313" key="3">
    <source>
        <dbReference type="Proteomes" id="UP000198650"/>
    </source>
</evidence>
<proteinExistence type="predicted"/>
<dbReference type="RefSeq" id="WP_090947621.1">
    <property type="nucleotide sequence ID" value="NZ_FOJS01000001.1"/>
</dbReference>
<dbReference type="EMBL" id="FOJS01000001">
    <property type="protein sequence ID" value="SFA39331.1"/>
    <property type="molecule type" value="Genomic_DNA"/>
</dbReference>
<name>A0A1I0SII1_9BACL</name>
<dbReference type="STRING" id="186116.SAMN05192569_1001303"/>
<dbReference type="GO" id="GO:0016020">
    <property type="term" value="C:membrane"/>
    <property type="evidence" value="ECO:0007669"/>
    <property type="project" value="InterPro"/>
</dbReference>
<accession>A0A1I0SII1</accession>
<keyword evidence="3" id="KW-1185">Reference proteome</keyword>
<feature type="transmembrane region" description="Helical" evidence="1">
    <location>
        <begin position="66"/>
        <end position="83"/>
    </location>
</feature>
<dbReference type="AlphaFoldDB" id="A0A1I0SII1"/>
<dbReference type="Proteomes" id="UP000198650">
    <property type="component" value="Unassembled WGS sequence"/>
</dbReference>
<dbReference type="OrthoDB" id="9792788at2"/>
<keyword evidence="1" id="KW-0812">Transmembrane</keyword>
<feature type="transmembrane region" description="Helical" evidence="1">
    <location>
        <begin position="5"/>
        <end position="22"/>
    </location>
</feature>
<keyword evidence="1" id="KW-0472">Membrane</keyword>
<dbReference type="PANTHER" id="PTHR35335:SF1">
    <property type="entry name" value="UPF0716 PROTEIN FXSA"/>
    <property type="match status" value="1"/>
</dbReference>
<evidence type="ECO:0000256" key="1">
    <source>
        <dbReference type="SAM" id="Phobius"/>
    </source>
</evidence>
<gene>
    <name evidence="2" type="ORF">SAMN05192569_1001303</name>
</gene>
<dbReference type="InterPro" id="IPR007313">
    <property type="entry name" value="FxsA"/>
</dbReference>
<protein>
    <submittedName>
        <fullName evidence="2">UPF0716 protein FxsA</fullName>
    </submittedName>
</protein>
<reference evidence="3" key="1">
    <citation type="submission" date="2016-10" db="EMBL/GenBank/DDBJ databases">
        <authorList>
            <person name="Varghese N."/>
            <person name="Submissions S."/>
        </authorList>
    </citation>
    <scope>NUCLEOTIDE SEQUENCE [LARGE SCALE GENOMIC DNA]</scope>
    <source>
        <strain evidence="3">M1</strain>
    </source>
</reference>
<keyword evidence="1" id="KW-1133">Transmembrane helix</keyword>
<evidence type="ECO:0000313" key="2">
    <source>
        <dbReference type="EMBL" id="SFA39331.1"/>
    </source>
</evidence>
<dbReference type="Pfam" id="PF04186">
    <property type="entry name" value="FxsA"/>
    <property type="match status" value="1"/>
</dbReference>
<organism evidence="2 3">
    <name type="scientific">Parageobacillus thermantarcticus</name>
    <dbReference type="NCBI Taxonomy" id="186116"/>
    <lineage>
        <taxon>Bacteria</taxon>
        <taxon>Bacillati</taxon>
        <taxon>Bacillota</taxon>
        <taxon>Bacilli</taxon>
        <taxon>Bacillales</taxon>
        <taxon>Anoxybacillaceae</taxon>
        <taxon>Parageobacillus</taxon>
    </lineage>
</organism>
<dbReference type="NCBIfam" id="NF008528">
    <property type="entry name" value="PRK11463.1-2"/>
    <property type="match status" value="1"/>
</dbReference>
<sequence>MKWLIGMLIVIPALEIALFILSGKLIGVWSTVALIVLTGMMGVWLAKRQGLAVMEEAKRELFDGRLPSGAILDGICVFIGGVLLLTPGFLTDAVGVFLLLPATRSFVKPYVARWLKSFFETKTFFFYR</sequence>
<dbReference type="PANTHER" id="PTHR35335">
    <property type="entry name" value="UPF0716 PROTEIN FXSA"/>
    <property type="match status" value="1"/>
</dbReference>
<feature type="transmembrane region" description="Helical" evidence="1">
    <location>
        <begin position="28"/>
        <end position="46"/>
    </location>
</feature>